<accession>A0A540MQY5</accession>
<protein>
    <submittedName>
        <fullName evidence="1">Uncharacterized protein</fullName>
    </submittedName>
</protein>
<evidence type="ECO:0000313" key="2">
    <source>
        <dbReference type="Proteomes" id="UP000315295"/>
    </source>
</evidence>
<reference evidence="1 2" key="1">
    <citation type="journal article" date="2019" name="G3 (Bethesda)">
        <title>Sequencing of a Wild Apple (Malus baccata) Genome Unravels the Differences Between Cultivated and Wild Apple Species Regarding Disease Resistance and Cold Tolerance.</title>
        <authorList>
            <person name="Chen X."/>
        </authorList>
    </citation>
    <scope>NUCLEOTIDE SEQUENCE [LARGE SCALE GENOMIC DNA]</scope>
    <source>
        <strain evidence="2">cv. Shandingzi</strain>
        <tissue evidence="1">Leaves</tissue>
    </source>
</reference>
<keyword evidence="2" id="KW-1185">Reference proteome</keyword>
<proteinExistence type="predicted"/>
<gene>
    <name evidence="1" type="ORF">C1H46_013702</name>
</gene>
<organism evidence="1 2">
    <name type="scientific">Malus baccata</name>
    <name type="common">Siberian crab apple</name>
    <name type="synonym">Pyrus baccata</name>
    <dbReference type="NCBI Taxonomy" id="106549"/>
    <lineage>
        <taxon>Eukaryota</taxon>
        <taxon>Viridiplantae</taxon>
        <taxon>Streptophyta</taxon>
        <taxon>Embryophyta</taxon>
        <taxon>Tracheophyta</taxon>
        <taxon>Spermatophyta</taxon>
        <taxon>Magnoliopsida</taxon>
        <taxon>eudicotyledons</taxon>
        <taxon>Gunneridae</taxon>
        <taxon>Pentapetalae</taxon>
        <taxon>rosids</taxon>
        <taxon>fabids</taxon>
        <taxon>Rosales</taxon>
        <taxon>Rosaceae</taxon>
        <taxon>Amygdaloideae</taxon>
        <taxon>Maleae</taxon>
        <taxon>Malus</taxon>
    </lineage>
</organism>
<name>A0A540MQY5_MALBA</name>
<dbReference type="AlphaFoldDB" id="A0A540MQY5"/>
<sequence length="93" mass="10278">MARALRMLSGVIEPRCREQIWCLSGTLWLMGGSGIGDSGDKVVVAEKVKENGSKGKSVKEVIDLDVDGELFMETEDRKIEQVQVGGNRKRIRS</sequence>
<comment type="caution">
    <text evidence="1">The sequence shown here is derived from an EMBL/GenBank/DDBJ whole genome shotgun (WGS) entry which is preliminary data.</text>
</comment>
<evidence type="ECO:0000313" key="1">
    <source>
        <dbReference type="EMBL" id="TQE00653.1"/>
    </source>
</evidence>
<dbReference type="Proteomes" id="UP000315295">
    <property type="component" value="Unassembled WGS sequence"/>
</dbReference>
<dbReference type="EMBL" id="VIEB01000208">
    <property type="protein sequence ID" value="TQE00653.1"/>
    <property type="molecule type" value="Genomic_DNA"/>
</dbReference>